<dbReference type="InterPro" id="IPR006638">
    <property type="entry name" value="Elp3/MiaA/NifB-like_rSAM"/>
</dbReference>
<reference evidence="14" key="1">
    <citation type="submission" date="2011-10" db="EMBL/GenBank/DDBJ databases">
        <title>The Genome Sequence of Oxalobacter formigenes HOxBLS.</title>
        <authorList>
            <consortium name="The Broad Institute Genome Sequencing Platform"/>
            <person name="Earl A."/>
            <person name="Ward D."/>
            <person name="Feldgarden M."/>
            <person name="Gevers D."/>
            <person name="Allison M.J."/>
            <person name="Humphrey S."/>
            <person name="Young S.K."/>
            <person name="Zeng Q."/>
            <person name="Gargeya S."/>
            <person name="Fitzgerald M."/>
            <person name="Haas B."/>
            <person name="Abouelleil A."/>
            <person name="Alvarado L."/>
            <person name="Arachchi H.M."/>
            <person name="Berlin A."/>
            <person name="Brown A."/>
            <person name="Chapman S.B."/>
            <person name="Chen Z."/>
            <person name="Dunbar C."/>
            <person name="Freedman E."/>
            <person name="Gearin G."/>
            <person name="Goldberg J."/>
            <person name="Griggs A."/>
            <person name="Gujja S."/>
            <person name="Heiman D."/>
            <person name="Howarth C."/>
            <person name="Larson L."/>
            <person name="Lui A."/>
            <person name="MacDonald P.J.P."/>
            <person name="Montmayeur A."/>
            <person name="Murphy C."/>
            <person name="Neiman D."/>
            <person name="Pearson M."/>
            <person name="Priest M."/>
            <person name="Roberts A."/>
            <person name="Saif S."/>
            <person name="Shea T."/>
            <person name="Shenoy N."/>
            <person name="Sisk P."/>
            <person name="Stolte C."/>
            <person name="Sykes S."/>
            <person name="Wortman J."/>
            <person name="Nusbaum C."/>
            <person name="Birren B."/>
        </authorList>
    </citation>
    <scope>NUCLEOTIDE SEQUENCE [LARGE SCALE GENOMIC DNA]</scope>
    <source>
        <strain evidence="14">HOxBLS</strain>
    </source>
</reference>
<feature type="binding site" evidence="12">
    <location>
        <position position="156"/>
    </location>
    <ligand>
        <name>S-adenosyl-L-methionine</name>
        <dbReference type="ChEBI" id="CHEBI:59789"/>
    </ligand>
</feature>
<dbReference type="SFLD" id="SFLDG01067">
    <property type="entry name" value="SPASM/twitch_domain_containing"/>
    <property type="match status" value="1"/>
</dbReference>
<comment type="subunit">
    <text evidence="12">Monomer and homodimer.</text>
</comment>
<comment type="function">
    <text evidence="12">Catalyzes the cyclization of GTP to (8S)-3',8-cyclo-7,8-dihydroguanosine 5'-triphosphate.</text>
</comment>
<dbReference type="PANTHER" id="PTHR22960:SF0">
    <property type="entry name" value="MOLYBDENUM COFACTOR BIOSYNTHESIS PROTEIN 1"/>
    <property type="match status" value="1"/>
</dbReference>
<evidence type="ECO:0000256" key="1">
    <source>
        <dbReference type="ARBA" id="ARBA00012167"/>
    </source>
</evidence>
<dbReference type="Gene3D" id="3.20.20.70">
    <property type="entry name" value="Aldolase class I"/>
    <property type="match status" value="1"/>
</dbReference>
<name>C3X2M6_9BURK</name>
<dbReference type="SMART" id="SM00729">
    <property type="entry name" value="Elp3"/>
    <property type="match status" value="1"/>
</dbReference>
<dbReference type="NCBIfam" id="TIGR02666">
    <property type="entry name" value="moaA"/>
    <property type="match status" value="1"/>
</dbReference>
<evidence type="ECO:0000313" key="14">
    <source>
        <dbReference type="EMBL" id="EEO27462.2"/>
    </source>
</evidence>
<comment type="cofactor">
    <cofactor evidence="12">
        <name>[4Fe-4S] cluster</name>
        <dbReference type="ChEBI" id="CHEBI:49883"/>
    </cofactor>
    <text evidence="12">Binds 2 [4Fe-4S] clusters. Binds 1 [4Fe-4S] cluster coordinated with 3 cysteines and an exchangeable S-adenosyl-L-methionine and 1 [4Fe-4S] cluster coordinated with 3 cysteines and the GTP-derived substrate.</text>
</comment>
<dbReference type="GO" id="GO:0006777">
    <property type="term" value="P:Mo-molybdopterin cofactor biosynthetic process"/>
    <property type="evidence" value="ECO:0007669"/>
    <property type="project" value="UniProtKB-UniRule"/>
</dbReference>
<feature type="binding site" evidence="12">
    <location>
        <position position="228"/>
    </location>
    <ligand>
        <name>S-adenosyl-L-methionine</name>
        <dbReference type="ChEBI" id="CHEBI:59789"/>
    </ligand>
</feature>
<feature type="binding site" evidence="12">
    <location>
        <position position="50"/>
    </location>
    <ligand>
        <name>[4Fe-4S] cluster</name>
        <dbReference type="ChEBI" id="CHEBI:49883"/>
        <label>1</label>
        <note>4Fe-4S-S-AdoMet</note>
    </ligand>
</feature>
<evidence type="ECO:0000313" key="15">
    <source>
        <dbReference type="Proteomes" id="UP000003973"/>
    </source>
</evidence>
<comment type="pathway">
    <text evidence="12">Cofactor biosynthesis; molybdopterin biosynthesis.</text>
</comment>
<evidence type="ECO:0000256" key="7">
    <source>
        <dbReference type="ARBA" id="ARBA00023014"/>
    </source>
</evidence>
<dbReference type="eggNOG" id="COG2896">
    <property type="taxonomic scope" value="Bacteria"/>
</dbReference>
<feature type="binding site" evidence="12">
    <location>
        <position position="132"/>
    </location>
    <ligand>
        <name>GTP</name>
        <dbReference type="ChEBI" id="CHEBI:37565"/>
    </ligand>
</feature>
<feature type="binding site" evidence="12">
    <location>
        <begin position="297"/>
        <end position="299"/>
    </location>
    <ligand>
        <name>GTP</name>
        <dbReference type="ChEBI" id="CHEBI:37565"/>
    </ligand>
</feature>
<dbReference type="CDD" id="cd21117">
    <property type="entry name" value="Twitch_MoaA"/>
    <property type="match status" value="1"/>
</dbReference>
<dbReference type="AlphaFoldDB" id="C3X2M6"/>
<evidence type="ECO:0000256" key="9">
    <source>
        <dbReference type="ARBA" id="ARBA00023150"/>
    </source>
</evidence>
<comment type="catalytic activity">
    <reaction evidence="11 12">
        <text>GTP + AH2 + S-adenosyl-L-methionine = (8S)-3',8-cyclo-7,8-dihydroguanosine 5'-triphosphate + 5'-deoxyadenosine + L-methionine + A + H(+)</text>
        <dbReference type="Rhea" id="RHEA:49576"/>
        <dbReference type="ChEBI" id="CHEBI:13193"/>
        <dbReference type="ChEBI" id="CHEBI:15378"/>
        <dbReference type="ChEBI" id="CHEBI:17319"/>
        <dbReference type="ChEBI" id="CHEBI:17499"/>
        <dbReference type="ChEBI" id="CHEBI:37565"/>
        <dbReference type="ChEBI" id="CHEBI:57844"/>
        <dbReference type="ChEBI" id="CHEBI:59789"/>
        <dbReference type="ChEBI" id="CHEBI:131766"/>
        <dbReference type="EC" id="4.1.99.22"/>
    </reaction>
</comment>
<dbReference type="Pfam" id="PF06463">
    <property type="entry name" value="Mob_synth_C"/>
    <property type="match status" value="1"/>
</dbReference>
<keyword evidence="6 12" id="KW-0408">Iron</keyword>
<keyword evidence="2 12" id="KW-0004">4Fe-4S</keyword>
<dbReference type="Proteomes" id="UP000003973">
    <property type="component" value="Unassembled WGS sequence"/>
</dbReference>
<dbReference type="Pfam" id="PF04055">
    <property type="entry name" value="Radical_SAM"/>
    <property type="match status" value="1"/>
</dbReference>
<evidence type="ECO:0000256" key="12">
    <source>
        <dbReference type="HAMAP-Rule" id="MF_01225"/>
    </source>
</evidence>
<feature type="domain" description="Radical SAM core" evidence="13">
    <location>
        <begin position="34"/>
        <end position="267"/>
    </location>
</feature>
<feature type="binding site" evidence="12">
    <location>
        <position position="57"/>
    </location>
    <ligand>
        <name>[4Fe-4S] cluster</name>
        <dbReference type="ChEBI" id="CHEBI:49883"/>
        <label>1</label>
        <note>4Fe-4S-S-AdoMet</note>
    </ligand>
</feature>
<dbReference type="EC" id="4.1.99.22" evidence="1 12"/>
<comment type="caution">
    <text evidence="14">The sequence shown here is derived from an EMBL/GenBank/DDBJ whole genome shotgun (WGS) entry which is preliminary data.</text>
</comment>
<evidence type="ECO:0000256" key="2">
    <source>
        <dbReference type="ARBA" id="ARBA00022485"/>
    </source>
</evidence>
<dbReference type="SUPFAM" id="SSF102114">
    <property type="entry name" value="Radical SAM enzymes"/>
    <property type="match status" value="1"/>
</dbReference>
<feature type="binding site" evidence="12">
    <location>
        <position position="54"/>
    </location>
    <ligand>
        <name>[4Fe-4S] cluster</name>
        <dbReference type="ChEBI" id="CHEBI:49883"/>
        <label>1</label>
        <note>4Fe-4S-S-AdoMet</note>
    </ligand>
</feature>
<dbReference type="PROSITE" id="PS01305">
    <property type="entry name" value="MOAA_NIFB_PQQE"/>
    <property type="match status" value="1"/>
</dbReference>
<keyword evidence="5 12" id="KW-0547">Nucleotide-binding</keyword>
<dbReference type="InterPro" id="IPR050105">
    <property type="entry name" value="MoCo_biosynth_MoaA/MoaC"/>
</dbReference>
<dbReference type="GO" id="GO:1904047">
    <property type="term" value="F:S-adenosyl-L-methionine binding"/>
    <property type="evidence" value="ECO:0007669"/>
    <property type="project" value="UniProtKB-UniRule"/>
</dbReference>
<dbReference type="PANTHER" id="PTHR22960">
    <property type="entry name" value="MOLYBDOPTERIN COFACTOR SYNTHESIS PROTEIN A"/>
    <property type="match status" value="1"/>
</dbReference>
<dbReference type="InterPro" id="IPR013483">
    <property type="entry name" value="MoaA"/>
</dbReference>
<evidence type="ECO:0000256" key="6">
    <source>
        <dbReference type="ARBA" id="ARBA00023004"/>
    </source>
</evidence>
<dbReference type="GO" id="GO:0005525">
    <property type="term" value="F:GTP binding"/>
    <property type="evidence" value="ECO:0007669"/>
    <property type="project" value="UniProtKB-UniRule"/>
</dbReference>
<keyword evidence="15" id="KW-1185">Reference proteome</keyword>
<keyword evidence="4 12" id="KW-0479">Metal-binding</keyword>
<dbReference type="GO" id="GO:0061798">
    <property type="term" value="F:GTP 3',8'-cyclase activity"/>
    <property type="evidence" value="ECO:0007669"/>
    <property type="project" value="UniProtKB-UniRule"/>
</dbReference>
<dbReference type="InterPro" id="IPR013785">
    <property type="entry name" value="Aldolase_TIM"/>
</dbReference>
<dbReference type="InterPro" id="IPR040064">
    <property type="entry name" value="MoaA-like"/>
</dbReference>
<dbReference type="RefSeq" id="WP_020995186.1">
    <property type="nucleotide sequence ID" value="NZ_CABMNL010000001.1"/>
</dbReference>
<feature type="binding site" evidence="12">
    <location>
        <position position="292"/>
    </location>
    <ligand>
        <name>[4Fe-4S] cluster</name>
        <dbReference type="ChEBI" id="CHEBI:49883"/>
        <label>2</label>
        <note>4Fe-4S-substrate</note>
    </ligand>
</feature>
<dbReference type="GO" id="GO:0061799">
    <property type="term" value="F:cyclic pyranopterin monophosphate synthase activity"/>
    <property type="evidence" value="ECO:0007669"/>
    <property type="project" value="TreeGrafter"/>
</dbReference>
<dbReference type="SFLD" id="SFLDG01383">
    <property type="entry name" value="cyclic_pyranopterin_phosphate"/>
    <property type="match status" value="1"/>
</dbReference>
<dbReference type="InterPro" id="IPR058240">
    <property type="entry name" value="rSAM_sf"/>
</dbReference>
<protein>
    <recommendedName>
        <fullName evidence="1 12">GTP 3',8-cyclase</fullName>
        <ecNumber evidence="1 12">4.1.99.22</ecNumber>
    </recommendedName>
    <alternativeName>
        <fullName evidence="12">Molybdenum cofactor biosynthesis protein A</fullName>
    </alternativeName>
</protein>
<dbReference type="PROSITE" id="PS51918">
    <property type="entry name" value="RADICAL_SAM"/>
    <property type="match status" value="1"/>
</dbReference>
<evidence type="ECO:0000256" key="3">
    <source>
        <dbReference type="ARBA" id="ARBA00022691"/>
    </source>
</evidence>
<feature type="binding site" evidence="12">
    <location>
        <position position="309"/>
    </location>
    <ligand>
        <name>[4Fe-4S] cluster</name>
        <dbReference type="ChEBI" id="CHEBI:49883"/>
        <label>2</label>
        <note>4Fe-4S-substrate</note>
    </ligand>
</feature>
<gene>
    <name evidence="12" type="primary">moaA</name>
    <name evidence="14" type="ORF">OFAG_00615</name>
</gene>
<dbReference type="UniPathway" id="UPA00344"/>
<feature type="binding site" evidence="12">
    <location>
        <position position="56"/>
    </location>
    <ligand>
        <name>S-adenosyl-L-methionine</name>
        <dbReference type="ChEBI" id="CHEBI:59789"/>
    </ligand>
</feature>
<dbReference type="SFLD" id="SFLDS00029">
    <property type="entry name" value="Radical_SAM"/>
    <property type="match status" value="1"/>
</dbReference>
<feature type="binding site" evidence="12">
    <location>
        <position position="43"/>
    </location>
    <ligand>
        <name>GTP</name>
        <dbReference type="ChEBI" id="CHEBI:37565"/>
    </ligand>
</feature>
<evidence type="ECO:0000259" key="13">
    <source>
        <dbReference type="PROSITE" id="PS51918"/>
    </source>
</evidence>
<dbReference type="EMBL" id="ACDP02000023">
    <property type="protein sequence ID" value="EEO27462.2"/>
    <property type="molecule type" value="Genomic_DNA"/>
</dbReference>
<dbReference type="InterPro" id="IPR000385">
    <property type="entry name" value="MoaA_NifB_PqqE_Fe-S-bd_CS"/>
</dbReference>
<dbReference type="SFLD" id="SFLDG01386">
    <property type="entry name" value="main_SPASM_domain-containing"/>
    <property type="match status" value="1"/>
</dbReference>
<keyword evidence="3 12" id="KW-0949">S-adenosyl-L-methionine</keyword>
<comment type="similarity">
    <text evidence="12">Belongs to the radical SAM superfamily. MoaA family.</text>
</comment>
<evidence type="ECO:0000256" key="8">
    <source>
        <dbReference type="ARBA" id="ARBA00023134"/>
    </source>
</evidence>
<feature type="binding site" evidence="12">
    <location>
        <position position="101"/>
    </location>
    <ligand>
        <name>S-adenosyl-L-methionine</name>
        <dbReference type="ChEBI" id="CHEBI:59789"/>
    </ligand>
</feature>
<keyword evidence="7 12" id="KW-0411">Iron-sulfur</keyword>
<dbReference type="HAMAP" id="MF_01225_B">
    <property type="entry name" value="MoaA_B"/>
    <property type="match status" value="1"/>
</dbReference>
<dbReference type="GO" id="GO:0046872">
    <property type="term" value="F:metal ion binding"/>
    <property type="evidence" value="ECO:0007669"/>
    <property type="project" value="UniProtKB-KW"/>
</dbReference>
<feature type="binding site" evidence="12">
    <location>
        <position position="97"/>
    </location>
    <ligand>
        <name>GTP</name>
        <dbReference type="ChEBI" id="CHEBI:37565"/>
    </ligand>
</feature>
<accession>C3X2M6</accession>
<evidence type="ECO:0000256" key="11">
    <source>
        <dbReference type="ARBA" id="ARBA00048697"/>
    </source>
</evidence>
<keyword evidence="10 12" id="KW-0456">Lyase</keyword>
<evidence type="ECO:0000256" key="5">
    <source>
        <dbReference type="ARBA" id="ARBA00022741"/>
    </source>
</evidence>
<evidence type="ECO:0000256" key="10">
    <source>
        <dbReference type="ARBA" id="ARBA00023239"/>
    </source>
</evidence>
<sequence>MTHPIFPIDFENETKRISRPFSAFPDADSALLDKLGRPLRDLRISVTDRCNFRCVYCMPKQVFGKDFRFIPHADMLSFEEIARIARLFVSLGVEKIRLTGGEPLLRKHVEKLVAQLAGLKTPDGRRVDLTLTTNGSMLAKKAQSLFDAGLRRITVSLDALDDPVFRKMNDVGFRVADVLDGIETALSAGFSPVKVNTVVQRGMNGNQVLPLARHFRNTPVIVRFIEYMDAGSSHDWAARKIVPAQEIVRTIDAEMPLEALEPHYRGETARRWRYRDGSGEIGVIASVTQAFCRDCTRFRLSTEGKLYKCLFATDGHDVRFMLRDGWSDEEIVSALAWHWRRRDNRYSELRGHAAAAAGRKIEMSYIGG</sequence>
<feature type="binding site" evidence="12">
    <location>
        <position position="194"/>
    </location>
    <ligand>
        <name>GTP</name>
        <dbReference type="ChEBI" id="CHEBI:37565"/>
    </ligand>
</feature>
<organism evidence="14 15">
    <name type="scientific">Oxalobacter paraformigenes</name>
    <dbReference type="NCBI Taxonomy" id="556268"/>
    <lineage>
        <taxon>Bacteria</taxon>
        <taxon>Pseudomonadati</taxon>
        <taxon>Pseudomonadota</taxon>
        <taxon>Betaproteobacteria</taxon>
        <taxon>Burkholderiales</taxon>
        <taxon>Oxalobacteraceae</taxon>
        <taxon>Oxalobacter</taxon>
    </lineage>
</organism>
<evidence type="ECO:0000256" key="4">
    <source>
        <dbReference type="ARBA" id="ARBA00022723"/>
    </source>
</evidence>
<dbReference type="HOGENOM" id="CLU_009273_0_1_4"/>
<dbReference type="GO" id="GO:0051539">
    <property type="term" value="F:4 iron, 4 sulfur cluster binding"/>
    <property type="evidence" value="ECO:0007669"/>
    <property type="project" value="UniProtKB-UniRule"/>
</dbReference>
<dbReference type="InterPro" id="IPR010505">
    <property type="entry name" value="MoaA_twitch"/>
</dbReference>
<dbReference type="InterPro" id="IPR007197">
    <property type="entry name" value="rSAM"/>
</dbReference>
<dbReference type="CDD" id="cd01335">
    <property type="entry name" value="Radical_SAM"/>
    <property type="match status" value="1"/>
</dbReference>
<proteinExistence type="inferred from homology"/>
<feature type="binding site" evidence="12">
    <location>
        <position position="295"/>
    </location>
    <ligand>
        <name>[4Fe-4S] cluster</name>
        <dbReference type="ChEBI" id="CHEBI:49883"/>
        <label>2</label>
        <note>4Fe-4S-substrate</note>
    </ligand>
</feature>
<keyword evidence="8 12" id="KW-0342">GTP-binding</keyword>
<keyword evidence="9 12" id="KW-0501">Molybdenum cofactor biosynthesis</keyword>